<reference evidence="2 3" key="1">
    <citation type="submission" date="2013-07" db="EMBL/GenBank/DDBJ databases">
        <title>Completed genome of Sphingomonas sanxanigenens NX02.</title>
        <authorList>
            <person name="Ma T."/>
            <person name="Huang H."/>
            <person name="Wu M."/>
            <person name="Li X."/>
            <person name="Li G."/>
        </authorList>
    </citation>
    <scope>NUCLEOTIDE SEQUENCE [LARGE SCALE GENOMIC DNA]</scope>
    <source>
        <strain evidence="2 3">NX02</strain>
    </source>
</reference>
<sequence length="101" mass="10517">MRRRDAAQAHPSAPRGDDPLVARDMLVGASAMRLAQRAAAATPGDAGNGTQTIGAACGRSGARRDRQVAACSAHDHIPDVPYLFFLPDDGAQRKPAVARDG</sequence>
<evidence type="ECO:0000313" key="2">
    <source>
        <dbReference type="EMBL" id="AHE56464.1"/>
    </source>
</evidence>
<name>W0AEY6_9SPHN</name>
<accession>W0AEY6</accession>
<dbReference type="KEGG" id="ssan:NX02_24285"/>
<evidence type="ECO:0000313" key="3">
    <source>
        <dbReference type="Proteomes" id="UP000018851"/>
    </source>
</evidence>
<dbReference type="EMBL" id="CP006644">
    <property type="protein sequence ID" value="AHE56464.1"/>
    <property type="molecule type" value="Genomic_DNA"/>
</dbReference>
<proteinExistence type="predicted"/>
<dbReference type="Proteomes" id="UP000018851">
    <property type="component" value="Chromosome"/>
</dbReference>
<feature type="region of interest" description="Disordered" evidence="1">
    <location>
        <begin position="1"/>
        <end position="21"/>
    </location>
</feature>
<evidence type="ECO:0000256" key="1">
    <source>
        <dbReference type="SAM" id="MobiDB-lite"/>
    </source>
</evidence>
<keyword evidence="3" id="KW-1185">Reference proteome</keyword>
<gene>
    <name evidence="2" type="ORF">NX02_24285</name>
</gene>
<dbReference type="AlphaFoldDB" id="W0AEY6"/>
<dbReference type="STRING" id="1123269.NX02_24285"/>
<protein>
    <submittedName>
        <fullName evidence="2">Uncharacterized protein</fullName>
    </submittedName>
</protein>
<organism evidence="2 3">
    <name type="scientific">Sphingomonas sanxanigenens DSM 19645 = NX02</name>
    <dbReference type="NCBI Taxonomy" id="1123269"/>
    <lineage>
        <taxon>Bacteria</taxon>
        <taxon>Pseudomonadati</taxon>
        <taxon>Pseudomonadota</taxon>
        <taxon>Alphaproteobacteria</taxon>
        <taxon>Sphingomonadales</taxon>
        <taxon>Sphingomonadaceae</taxon>
        <taxon>Sphingomonas</taxon>
    </lineage>
</organism>
<dbReference type="HOGENOM" id="CLU_2289874_0_0_5"/>